<proteinExistence type="predicted"/>
<name>A0A314Y8P3_PRUYE</name>
<gene>
    <name evidence="1" type="ORF">Pyn_22458</name>
</gene>
<dbReference type="AlphaFoldDB" id="A0A314Y8P3"/>
<evidence type="ECO:0000313" key="2">
    <source>
        <dbReference type="Proteomes" id="UP000250321"/>
    </source>
</evidence>
<reference evidence="1 2" key="1">
    <citation type="submission" date="2018-02" db="EMBL/GenBank/DDBJ databases">
        <title>Draft genome of wild Prunus yedoensis var. nudiflora.</title>
        <authorList>
            <person name="Baek S."/>
            <person name="Kim J.-H."/>
            <person name="Choi K."/>
            <person name="Kim G.-B."/>
            <person name="Cho A."/>
            <person name="Jang H."/>
            <person name="Shin C.-H."/>
            <person name="Yu H.-J."/>
            <person name="Mun J.-H."/>
        </authorList>
    </citation>
    <scope>NUCLEOTIDE SEQUENCE [LARGE SCALE GENOMIC DNA]</scope>
    <source>
        <strain evidence="2">cv. Jeju island</strain>
        <tissue evidence="1">Leaf</tissue>
    </source>
</reference>
<sequence length="93" mass="10744">MDPKVRVAHNYCKHGDVHDHPCGMCRDLFDVGPETMFNTIGPRPLLPQSPHLPLFALPPDWCEDCYNDKRILDWEERGRFKSCDIVCDNVCDT</sequence>
<dbReference type="Proteomes" id="UP000250321">
    <property type="component" value="Unassembled WGS sequence"/>
</dbReference>
<accession>A0A314Y8P3</accession>
<dbReference type="EMBL" id="PJQY01001441">
    <property type="protein sequence ID" value="PQQ02643.1"/>
    <property type="molecule type" value="Genomic_DNA"/>
</dbReference>
<evidence type="ECO:0000313" key="1">
    <source>
        <dbReference type="EMBL" id="PQQ02643.1"/>
    </source>
</evidence>
<organism evidence="1 2">
    <name type="scientific">Prunus yedoensis var. nudiflora</name>
    <dbReference type="NCBI Taxonomy" id="2094558"/>
    <lineage>
        <taxon>Eukaryota</taxon>
        <taxon>Viridiplantae</taxon>
        <taxon>Streptophyta</taxon>
        <taxon>Embryophyta</taxon>
        <taxon>Tracheophyta</taxon>
        <taxon>Spermatophyta</taxon>
        <taxon>Magnoliopsida</taxon>
        <taxon>eudicotyledons</taxon>
        <taxon>Gunneridae</taxon>
        <taxon>Pentapetalae</taxon>
        <taxon>rosids</taxon>
        <taxon>fabids</taxon>
        <taxon>Rosales</taxon>
        <taxon>Rosaceae</taxon>
        <taxon>Amygdaloideae</taxon>
        <taxon>Amygdaleae</taxon>
        <taxon>Prunus</taxon>
    </lineage>
</organism>
<comment type="caution">
    <text evidence="1">The sequence shown here is derived from an EMBL/GenBank/DDBJ whole genome shotgun (WGS) entry which is preliminary data.</text>
</comment>
<protein>
    <submittedName>
        <fullName evidence="1">Uncharacterized protein</fullName>
    </submittedName>
</protein>
<keyword evidence="2" id="KW-1185">Reference proteome</keyword>